<feature type="compositionally biased region" description="Low complexity" evidence="2">
    <location>
        <begin position="1557"/>
        <end position="1575"/>
    </location>
</feature>
<dbReference type="KEGG" id="vcn:VOLCADRAFT_117550"/>
<feature type="compositionally biased region" description="Polar residues" evidence="2">
    <location>
        <begin position="449"/>
        <end position="459"/>
    </location>
</feature>
<feature type="compositionally biased region" description="Polar residues" evidence="2">
    <location>
        <begin position="1105"/>
        <end position="1121"/>
    </location>
</feature>
<feature type="region of interest" description="Disordered" evidence="2">
    <location>
        <begin position="1101"/>
        <end position="1121"/>
    </location>
</feature>
<feature type="region of interest" description="Disordered" evidence="2">
    <location>
        <begin position="648"/>
        <end position="669"/>
    </location>
</feature>
<feature type="region of interest" description="Disordered" evidence="2">
    <location>
        <begin position="962"/>
        <end position="983"/>
    </location>
</feature>
<dbReference type="EMBL" id="GL378339">
    <property type="protein sequence ID" value="EFJ48512.1"/>
    <property type="molecule type" value="Genomic_DNA"/>
</dbReference>
<dbReference type="PANTHER" id="PTHR13037:SF24">
    <property type="entry name" value="POLYCOMB PROTEIN PCL-RELATED"/>
    <property type="match status" value="1"/>
</dbReference>
<reference evidence="3 4" key="1">
    <citation type="journal article" date="2010" name="Science">
        <title>Genomic analysis of organismal complexity in the multicellular green alga Volvox carteri.</title>
        <authorList>
            <person name="Prochnik S.E."/>
            <person name="Umen J."/>
            <person name="Nedelcu A.M."/>
            <person name="Hallmann A."/>
            <person name="Miller S.M."/>
            <person name="Nishii I."/>
            <person name="Ferris P."/>
            <person name="Kuo A."/>
            <person name="Mitros T."/>
            <person name="Fritz-Laylin L.K."/>
            <person name="Hellsten U."/>
            <person name="Chapman J."/>
            <person name="Simakov O."/>
            <person name="Rensing S.A."/>
            <person name="Terry A."/>
            <person name="Pangilinan J."/>
            <person name="Kapitonov V."/>
            <person name="Jurka J."/>
            <person name="Salamov A."/>
            <person name="Shapiro H."/>
            <person name="Schmutz J."/>
            <person name="Grimwood J."/>
            <person name="Lindquist E."/>
            <person name="Lucas S."/>
            <person name="Grigoriev I.V."/>
            <person name="Schmitt R."/>
            <person name="Kirk D."/>
            <person name="Rokhsar D.S."/>
        </authorList>
    </citation>
    <scope>NUCLEOTIDE SEQUENCE [LARGE SCALE GENOMIC DNA]</scope>
    <source>
        <strain evidence="4">f. Nagariensis / Eve</strain>
    </source>
</reference>
<feature type="compositionally biased region" description="Low complexity" evidence="2">
    <location>
        <begin position="1407"/>
        <end position="1445"/>
    </location>
</feature>
<organism evidence="4">
    <name type="scientific">Volvox carteri f. nagariensis</name>
    <dbReference type="NCBI Taxonomy" id="3068"/>
    <lineage>
        <taxon>Eukaryota</taxon>
        <taxon>Viridiplantae</taxon>
        <taxon>Chlorophyta</taxon>
        <taxon>core chlorophytes</taxon>
        <taxon>Chlorophyceae</taxon>
        <taxon>CS clade</taxon>
        <taxon>Chlamydomonadales</taxon>
        <taxon>Volvocaceae</taxon>
        <taxon>Volvox</taxon>
    </lineage>
</organism>
<protein>
    <submittedName>
        <fullName evidence="3">Uncharacterized protein</fullName>
    </submittedName>
</protein>
<dbReference type="GeneID" id="9616724"/>
<dbReference type="RefSeq" id="XP_002950311.1">
    <property type="nucleotide sequence ID" value="XM_002950265.1"/>
</dbReference>
<feature type="region of interest" description="Disordered" evidence="2">
    <location>
        <begin position="1057"/>
        <end position="1079"/>
    </location>
</feature>
<feature type="region of interest" description="Disordered" evidence="2">
    <location>
        <begin position="1717"/>
        <end position="1739"/>
    </location>
</feature>
<feature type="region of interest" description="Disordered" evidence="2">
    <location>
        <begin position="135"/>
        <end position="185"/>
    </location>
</feature>
<evidence type="ECO:0000256" key="1">
    <source>
        <dbReference type="ARBA" id="ARBA00022581"/>
    </source>
</evidence>
<feature type="region of interest" description="Disordered" evidence="2">
    <location>
        <begin position="392"/>
        <end position="495"/>
    </location>
</feature>
<feature type="compositionally biased region" description="Low complexity" evidence="2">
    <location>
        <begin position="970"/>
        <end position="981"/>
    </location>
</feature>
<feature type="region of interest" description="Disordered" evidence="2">
    <location>
        <begin position="512"/>
        <end position="539"/>
    </location>
</feature>
<keyword evidence="1" id="KW-0945">Host-virus interaction</keyword>
<accession>D8TV45</accession>
<feature type="compositionally biased region" description="Gly residues" evidence="2">
    <location>
        <begin position="1723"/>
        <end position="1734"/>
    </location>
</feature>
<keyword evidence="4" id="KW-1185">Reference proteome</keyword>
<feature type="region of interest" description="Disordered" evidence="2">
    <location>
        <begin position="1340"/>
        <end position="1639"/>
    </location>
</feature>
<name>D8TV45_VOLCA</name>
<evidence type="ECO:0000256" key="2">
    <source>
        <dbReference type="SAM" id="MobiDB-lite"/>
    </source>
</evidence>
<evidence type="ECO:0000313" key="3">
    <source>
        <dbReference type="EMBL" id="EFJ48512.1"/>
    </source>
</evidence>
<feature type="compositionally biased region" description="Low complexity" evidence="2">
    <location>
        <begin position="1528"/>
        <end position="1542"/>
    </location>
</feature>
<feature type="compositionally biased region" description="Pro residues" evidence="2">
    <location>
        <begin position="1576"/>
        <end position="1585"/>
    </location>
</feature>
<dbReference type="InParanoid" id="D8TV45"/>
<sequence>MAHTAQYHTYIRCEGNTLLRKLPEDARLSLRYYETVGSLRPFHPLPPLASSRKVIPGKQYYYVAVTDWSLYLLTKDNKVEGSVLLEVPWLGIRELEKTEADSDEFLNHDPRKPGSVTRSMAISIYPRASLTEITPAELRKAGLDTGPTRGSSSRRSNGQKPPTARHTTSTDSAGKGDGVAGAGMQLQPSPELAFVVRQQQQLYDNATQVLQQQQQQQHHHQQQQQLTPQGKQAPDQASMRPLHVDVMAQRIPPGYYYPEYFSPNSYTVPYSGHYPDLRHVSHTPIPAAMGLQPPVFCPKLREMWGSWHRQQQQREARPSVQSYVAAPRLPTCSDPRTGELYDEGYWWAGPRAGGTADAAAAVVQPAALHTFGQPYMTYSLYRMTPGPLGDAIERPGFDPAALHLSSSPAGTTVQGPAAAAPGPPPPPQLPLPSGRRENLFSTLRRRGQDGSTTQASSAIAFTGTLPSARPSDTAGGGAASAASAAPPSPSLVSRKDDELHRAVEAGMRQLENSLRQQPRPQLVVQSAAPSGHASASRAGRSATADGAVYGGAPVAAATPATPPGAAGINRFSISLRPYLAAAKAAAPLATAAAATPQDSRLNSTYPRLGSRSPEEAPGGLSNTAALHPQLQPQPAQVLLHPTAVAGPAAAVRQGPAPSSPRRPAPASRAAVAVAAAPPPPAPGIATAVASEDDGDAAGFPHLTRRGRRSRNLPPEPGSFQLPFYPSCQPVMFSGPSYGGTASGGGGGSVSLPSAVTEPLIRLGEQVLRRQLRTAPRTLWEEYERQEAARLAEGQQGSGGGGSTKEYDTVEEEYEDFWISDPDDDDFSAEDDILSQYRLILVTIERKSNLFFHIQRAWLGAHMRLALTEAAVRGMPLWYAPPFVPRRIVVDLPANGAYDDAVRQISPAELPEVRAAPDATQQALQYFSDPALLAEGLRSAARAVGTTEALGLLPGDSPVLYGHPPSGEGSATPALPTTPAAPKSYHPWPNQAQRNQQQQMARVITSQQLSLSPSTSRRSLVRLGSLRGTLGGAGSGGGGGGSGGGGLVAAAAGAAAAAEQPGRLGRKMSDGDASGGGGGELDLSVSVSSALLSLYDAQRSRRRSRQINALGTPSGSAPAPLQQSYDTAAASHRAMAERSDGGDAFNAAFRKNLSAFNNSWQSLQLQHQDSYGGDGGGGDGRRTSAPTVGANISRTITWHPDVAGDGADERSSYATRAPTAAATTGWQRPTPTPTSNHLRAAASIAAAANLAAEWYGADVDAREARAFYAEIEVAMGYGCSLFDDGDANLIQEIILERSFSQAPGVRQLSKCFFTSRRVFSFILSRLYAWGAVCAMFGSSASRKTTSPTRTRAAATTTTTTTTAATDHGTDAQSVHNDNLTSRVSQRRSVRRSMTALKRDGRGGGGGATAAAATAVGSSYISPPSSPKPSSSSSAFQQQRRWLQQQQHLAGAEQPLSPPPPSPPAASSGGVTGGWREGGAQVSGQRGGDSYGKPFSGPVAESLGAEAATSGNRARLRASNDPRVIDLDVPGPQGQSRSQSPQFSLPTALRGGGVGSGDGSRSPPRHSSFAFPSLPATAPSPPSPPPYTYSDDLVPPLAPPRKPRLANGGGAAAAAATPKSPLPPSTSSSSPLSAEPPFTLRPKKSVLDQVADLDEELSFFQRLHNSRTWSMFNRGARRQKHLLRRLGLSASEPTSIRATVQALAEILELQQQWAAKGPHQQLYGNGDGSGGDGGSSGISSLMDMLTGRTARSEEMVRSGMWLYGDGDGGGDGGGGSGRRRSSSAAAGVRSAYLRAILQSRTSPTEEELLGGPAVELWERLAGRLAARLAYKRLRRMLYWVHQELAFSEGCENRIHWLSEALVETEPGAPPELDWSFSRCSRTLVALVTQMADPNPPIREGGRYPPEVEPAKPLSGSDMMYWIRVGGRSHFRIPMLRCTPRGTVLLRTDEQYEIKSYTLDWSVGILYEMTGLSEEAQALGQYENEDIVLQVLRQLPPELLLQFVRRMFLRLACFVMGYAELYGIARQPSLAALVTAFRYGSVLLALVRSIKSCAEMLADEFFLQLYYLFRTQQVQDRLRVVRGGKDAVLAESTQHLFEAVLQIIGEVATRQGQAAGGVGSSGTAGALSVGQITSRAAFSKMPGRLT</sequence>
<gene>
    <name evidence="3" type="ORF">VOLCADRAFT_117550</name>
</gene>
<evidence type="ECO:0000313" key="4">
    <source>
        <dbReference type="Proteomes" id="UP000001058"/>
    </source>
</evidence>
<dbReference type="PANTHER" id="PTHR13037">
    <property type="entry name" value="FORMIN"/>
    <property type="match status" value="1"/>
</dbReference>
<feature type="compositionally biased region" description="Polar residues" evidence="2">
    <location>
        <begin position="404"/>
        <end position="413"/>
    </location>
</feature>
<feature type="compositionally biased region" description="Low complexity" evidence="2">
    <location>
        <begin position="1610"/>
        <end position="1635"/>
    </location>
</feature>
<proteinExistence type="predicted"/>
<dbReference type="OrthoDB" id="552787at2759"/>
<feature type="compositionally biased region" description="Low complexity" evidence="2">
    <location>
        <begin position="1340"/>
        <end position="1364"/>
    </location>
</feature>
<feature type="region of interest" description="Disordered" evidence="2">
    <location>
        <begin position="590"/>
        <end position="626"/>
    </location>
</feature>
<feature type="compositionally biased region" description="Polar residues" evidence="2">
    <location>
        <begin position="1369"/>
        <end position="1379"/>
    </location>
</feature>
<feature type="region of interest" description="Disordered" evidence="2">
    <location>
        <begin position="210"/>
        <end position="237"/>
    </location>
</feature>
<feature type="compositionally biased region" description="Low complexity" evidence="2">
    <location>
        <begin position="526"/>
        <end position="539"/>
    </location>
</feature>
<feature type="compositionally biased region" description="Pro residues" evidence="2">
    <location>
        <begin position="421"/>
        <end position="430"/>
    </location>
</feature>
<dbReference type="Proteomes" id="UP000001058">
    <property type="component" value="Unassembled WGS sequence"/>
</dbReference>